<evidence type="ECO:0000313" key="1">
    <source>
        <dbReference type="EMBL" id="KAJ8637944.1"/>
    </source>
</evidence>
<dbReference type="Proteomes" id="UP001234297">
    <property type="component" value="Chromosome 3"/>
</dbReference>
<name>A0ACC2LWX9_PERAE</name>
<reference evidence="1 2" key="1">
    <citation type="journal article" date="2022" name="Hortic Res">
        <title>A haplotype resolved chromosomal level avocado genome allows analysis of novel avocado genes.</title>
        <authorList>
            <person name="Nath O."/>
            <person name="Fletcher S.J."/>
            <person name="Hayward A."/>
            <person name="Shaw L.M."/>
            <person name="Masouleh A.K."/>
            <person name="Furtado A."/>
            <person name="Henry R.J."/>
            <person name="Mitter N."/>
        </authorList>
    </citation>
    <scope>NUCLEOTIDE SEQUENCE [LARGE SCALE GENOMIC DNA]</scope>
    <source>
        <strain evidence="2">cv. Hass</strain>
    </source>
</reference>
<comment type="caution">
    <text evidence="1">The sequence shown here is derived from an EMBL/GenBank/DDBJ whole genome shotgun (WGS) entry which is preliminary data.</text>
</comment>
<protein>
    <submittedName>
        <fullName evidence="1">Uncharacterized protein</fullName>
    </submittedName>
</protein>
<evidence type="ECO:0000313" key="2">
    <source>
        <dbReference type="Proteomes" id="UP001234297"/>
    </source>
</evidence>
<dbReference type="EMBL" id="CM056811">
    <property type="protein sequence ID" value="KAJ8637944.1"/>
    <property type="molecule type" value="Genomic_DNA"/>
</dbReference>
<sequence length="129" mass="14124">MPLYQPKSSVLQKVSTSPRLWPTIRSGPMSPPDPGLPPPAAPSTTSPKTEPGSRAQTEGMDTAASARRRLLRERDAAAAPRPNRQPTCGATATPILPPIHRPQPRLLSRPLDQDRLRLQQSHLHPKPYP</sequence>
<gene>
    <name evidence="1" type="ORF">MRB53_012211</name>
</gene>
<proteinExistence type="predicted"/>
<accession>A0ACC2LWX9</accession>
<organism evidence="1 2">
    <name type="scientific">Persea americana</name>
    <name type="common">Avocado</name>
    <dbReference type="NCBI Taxonomy" id="3435"/>
    <lineage>
        <taxon>Eukaryota</taxon>
        <taxon>Viridiplantae</taxon>
        <taxon>Streptophyta</taxon>
        <taxon>Embryophyta</taxon>
        <taxon>Tracheophyta</taxon>
        <taxon>Spermatophyta</taxon>
        <taxon>Magnoliopsida</taxon>
        <taxon>Magnoliidae</taxon>
        <taxon>Laurales</taxon>
        <taxon>Lauraceae</taxon>
        <taxon>Persea</taxon>
    </lineage>
</organism>
<keyword evidence="2" id="KW-1185">Reference proteome</keyword>